<keyword evidence="13" id="KW-1185">Reference proteome</keyword>
<dbReference type="RefSeq" id="WP_248666231.1">
    <property type="nucleotide sequence ID" value="NZ_JALPRX010000024.1"/>
</dbReference>
<evidence type="ECO:0000256" key="9">
    <source>
        <dbReference type="ARBA" id="ARBA00023014"/>
    </source>
</evidence>
<dbReference type="InterPro" id="IPR015421">
    <property type="entry name" value="PyrdxlP-dep_Trfase_major"/>
</dbReference>
<evidence type="ECO:0000313" key="12">
    <source>
        <dbReference type="EMBL" id="MCK8784105.1"/>
    </source>
</evidence>
<evidence type="ECO:0000256" key="4">
    <source>
        <dbReference type="ARBA" id="ARBA00013558"/>
    </source>
</evidence>
<comment type="cofactor">
    <cofactor evidence="1">
        <name>pyridoxal 5'-phosphate</name>
        <dbReference type="ChEBI" id="CHEBI:597326"/>
    </cofactor>
</comment>
<keyword evidence="12" id="KW-0032">Aminotransferase</keyword>
<keyword evidence="5" id="KW-0808">Transferase</keyword>
<dbReference type="InterPro" id="IPR000192">
    <property type="entry name" value="Aminotrans_V_dom"/>
</dbReference>
<evidence type="ECO:0000313" key="13">
    <source>
        <dbReference type="Proteomes" id="UP001139516"/>
    </source>
</evidence>
<dbReference type="PANTHER" id="PTHR11601:SF34">
    <property type="entry name" value="CYSTEINE DESULFURASE"/>
    <property type="match status" value="1"/>
</dbReference>
<dbReference type="GO" id="GO:0046872">
    <property type="term" value="F:metal ion binding"/>
    <property type="evidence" value="ECO:0007669"/>
    <property type="project" value="UniProtKB-KW"/>
</dbReference>
<dbReference type="InterPro" id="IPR015424">
    <property type="entry name" value="PyrdxlP-dep_Trfase"/>
</dbReference>
<name>A0A9X1Y6L9_9PROT</name>
<dbReference type="GO" id="GO:0008483">
    <property type="term" value="F:transaminase activity"/>
    <property type="evidence" value="ECO:0007669"/>
    <property type="project" value="UniProtKB-KW"/>
</dbReference>
<dbReference type="PANTHER" id="PTHR11601">
    <property type="entry name" value="CYSTEINE DESULFURYLASE FAMILY MEMBER"/>
    <property type="match status" value="1"/>
</dbReference>
<protein>
    <recommendedName>
        <fullName evidence="4">Cysteine desulfurase</fullName>
    </recommendedName>
</protein>
<evidence type="ECO:0000259" key="11">
    <source>
        <dbReference type="Pfam" id="PF00266"/>
    </source>
</evidence>
<evidence type="ECO:0000256" key="3">
    <source>
        <dbReference type="ARBA" id="ARBA00006490"/>
    </source>
</evidence>
<evidence type="ECO:0000256" key="2">
    <source>
        <dbReference type="ARBA" id="ARBA00003120"/>
    </source>
</evidence>
<reference evidence="12" key="1">
    <citation type="submission" date="2022-04" db="EMBL/GenBank/DDBJ databases">
        <title>Roseomonas acroporae sp. nov., isolated from coral Acropora digitifera.</title>
        <authorList>
            <person name="Sun H."/>
        </authorList>
    </citation>
    <scope>NUCLEOTIDE SEQUENCE</scope>
    <source>
        <strain evidence="12">NAR14</strain>
    </source>
</reference>
<evidence type="ECO:0000256" key="6">
    <source>
        <dbReference type="ARBA" id="ARBA00022723"/>
    </source>
</evidence>
<keyword evidence="6" id="KW-0479">Metal-binding</keyword>
<dbReference type="Gene3D" id="1.10.260.50">
    <property type="match status" value="1"/>
</dbReference>
<evidence type="ECO:0000256" key="7">
    <source>
        <dbReference type="ARBA" id="ARBA00022898"/>
    </source>
</evidence>
<comment type="catalytic activity">
    <reaction evidence="10">
        <text>(sulfur carrier)-H + L-cysteine = (sulfur carrier)-SH + L-alanine</text>
        <dbReference type="Rhea" id="RHEA:43892"/>
        <dbReference type="Rhea" id="RHEA-COMP:14737"/>
        <dbReference type="Rhea" id="RHEA-COMP:14739"/>
        <dbReference type="ChEBI" id="CHEBI:29917"/>
        <dbReference type="ChEBI" id="CHEBI:35235"/>
        <dbReference type="ChEBI" id="CHEBI:57972"/>
        <dbReference type="ChEBI" id="CHEBI:64428"/>
        <dbReference type="EC" id="2.8.1.7"/>
    </reaction>
</comment>
<dbReference type="AlphaFoldDB" id="A0A9X1Y6L9"/>
<comment type="caution">
    <text evidence="12">The sequence shown here is derived from an EMBL/GenBank/DDBJ whole genome shotgun (WGS) entry which is preliminary data.</text>
</comment>
<evidence type="ECO:0000256" key="1">
    <source>
        <dbReference type="ARBA" id="ARBA00001933"/>
    </source>
</evidence>
<organism evidence="12 13">
    <name type="scientific">Roseomonas acroporae</name>
    <dbReference type="NCBI Taxonomy" id="2937791"/>
    <lineage>
        <taxon>Bacteria</taxon>
        <taxon>Pseudomonadati</taxon>
        <taxon>Pseudomonadota</taxon>
        <taxon>Alphaproteobacteria</taxon>
        <taxon>Acetobacterales</taxon>
        <taxon>Roseomonadaceae</taxon>
        <taxon>Roseomonas</taxon>
    </lineage>
</organism>
<dbReference type="GO" id="GO:0051536">
    <property type="term" value="F:iron-sulfur cluster binding"/>
    <property type="evidence" value="ECO:0007669"/>
    <property type="project" value="UniProtKB-KW"/>
</dbReference>
<sequence length="369" mass="36419">MTPAGLYLDANATEPLRPAARAAALAALDLLGNPSSVHAEGRAARRVLEAAREAVAARFGARPRDVVLTAGGTEANALAVHGLGRGRRVLVGATEHPAVLAAAGPEAARIPVRPDGTVDPAALEAMLAAGPPALVCLMAANNETGVLHPVAEAAEACRRHGALLHVDAVQAAGRVPVDLAALGADGLAVSGHKLGGPKGAGALLLRPGLALPPLVAGGGQERGRRGGTEPLPAIAGLGAAADAADPASAARLAAMRDTIERQASAIRPDLVIPGAGAPRLPNTTCLALPRAPAETQVIALDLAGVRVSAGAACSSGKVSASPVLAAMGLGALAGNAVRVSIPWNAPEGSAEAFVAAWAAMQKALSRRAA</sequence>
<dbReference type="Pfam" id="PF00266">
    <property type="entry name" value="Aminotran_5"/>
    <property type="match status" value="1"/>
</dbReference>
<dbReference type="GO" id="GO:0031071">
    <property type="term" value="F:cysteine desulfurase activity"/>
    <property type="evidence" value="ECO:0007669"/>
    <property type="project" value="UniProtKB-EC"/>
</dbReference>
<dbReference type="SUPFAM" id="SSF53383">
    <property type="entry name" value="PLP-dependent transferases"/>
    <property type="match status" value="1"/>
</dbReference>
<proteinExistence type="inferred from homology"/>
<feature type="domain" description="Aminotransferase class V" evidence="11">
    <location>
        <begin position="7"/>
        <end position="343"/>
    </location>
</feature>
<dbReference type="InterPro" id="IPR016454">
    <property type="entry name" value="Cysteine_dSase"/>
</dbReference>
<dbReference type="Gene3D" id="3.90.1150.10">
    <property type="entry name" value="Aspartate Aminotransferase, domain 1"/>
    <property type="match status" value="1"/>
</dbReference>
<dbReference type="PIRSF" id="PIRSF005572">
    <property type="entry name" value="NifS"/>
    <property type="match status" value="1"/>
</dbReference>
<evidence type="ECO:0000256" key="5">
    <source>
        <dbReference type="ARBA" id="ARBA00022679"/>
    </source>
</evidence>
<gene>
    <name evidence="12" type="ORF">M0638_06905</name>
</gene>
<dbReference type="Proteomes" id="UP001139516">
    <property type="component" value="Unassembled WGS sequence"/>
</dbReference>
<keyword evidence="7" id="KW-0663">Pyridoxal phosphate</keyword>
<comment type="function">
    <text evidence="2">Catalyzes the removal of elemental sulfur atoms from cysteine to produce alanine. Seems to participate in the biosynthesis of the nitrogenase metalloclusters by providing the inorganic sulfur required for the Fe-S core formation.</text>
</comment>
<comment type="similarity">
    <text evidence="3">Belongs to the class-V pyridoxal-phosphate-dependent aminotransferase family. NifS/IscS subfamily.</text>
</comment>
<dbReference type="EMBL" id="JALPRX010000024">
    <property type="protein sequence ID" value="MCK8784105.1"/>
    <property type="molecule type" value="Genomic_DNA"/>
</dbReference>
<keyword evidence="9" id="KW-0411">Iron-sulfur</keyword>
<dbReference type="InterPro" id="IPR015422">
    <property type="entry name" value="PyrdxlP-dep_Trfase_small"/>
</dbReference>
<keyword evidence="8" id="KW-0408">Iron</keyword>
<evidence type="ECO:0000256" key="8">
    <source>
        <dbReference type="ARBA" id="ARBA00023004"/>
    </source>
</evidence>
<evidence type="ECO:0000256" key="10">
    <source>
        <dbReference type="ARBA" id="ARBA00050776"/>
    </source>
</evidence>
<dbReference type="Gene3D" id="3.40.640.10">
    <property type="entry name" value="Type I PLP-dependent aspartate aminotransferase-like (Major domain)"/>
    <property type="match status" value="1"/>
</dbReference>
<accession>A0A9X1Y6L9</accession>